<evidence type="ECO:0000256" key="7">
    <source>
        <dbReference type="ARBA" id="ARBA00011893"/>
    </source>
</evidence>
<keyword evidence="9 13" id="KW-0328">Glycosyltransferase</keyword>
<evidence type="ECO:0000256" key="4">
    <source>
        <dbReference type="ARBA" id="ARBA00004659"/>
    </source>
</evidence>
<sequence>MRGSMDANYDLDSVIRKVPNFPKPGVLYYDITGILANPEAFQYCIDRMVELCKGKTIDSIAAVEARGFVFAAPLALRLGVPLILVRKMGKLPNKTYTKSFELEYGCDVVCVQEVDVVPNANVLLVDDLIATGGTLQAAASMFEEHGAKVVGFLGVIGLPFLPYEKVLAGYPVDVLQVYHGE</sequence>
<comment type="similarity">
    <text evidence="5">Belongs to the purine/pyrimidine phosphoribosyltransferase family.</text>
</comment>
<dbReference type="AlphaFoldDB" id="A0A644ZIH2"/>
<evidence type="ECO:0000256" key="2">
    <source>
        <dbReference type="ARBA" id="ARBA00003968"/>
    </source>
</evidence>
<accession>A0A644ZIH2</accession>
<evidence type="ECO:0000256" key="3">
    <source>
        <dbReference type="ARBA" id="ARBA00004496"/>
    </source>
</evidence>
<dbReference type="Pfam" id="PF00156">
    <property type="entry name" value="Pribosyltran"/>
    <property type="match status" value="1"/>
</dbReference>
<evidence type="ECO:0000256" key="9">
    <source>
        <dbReference type="ARBA" id="ARBA00022676"/>
    </source>
</evidence>
<dbReference type="GO" id="GO:0044209">
    <property type="term" value="P:AMP salvage"/>
    <property type="evidence" value="ECO:0007669"/>
    <property type="project" value="UniProtKB-UniPathway"/>
</dbReference>
<dbReference type="Gene3D" id="3.40.50.2020">
    <property type="match status" value="1"/>
</dbReference>
<comment type="catalytic activity">
    <reaction evidence="1">
        <text>AMP + diphosphate = 5-phospho-alpha-D-ribose 1-diphosphate + adenine</text>
        <dbReference type="Rhea" id="RHEA:16609"/>
        <dbReference type="ChEBI" id="CHEBI:16708"/>
        <dbReference type="ChEBI" id="CHEBI:33019"/>
        <dbReference type="ChEBI" id="CHEBI:58017"/>
        <dbReference type="ChEBI" id="CHEBI:456215"/>
        <dbReference type="EC" id="2.4.2.7"/>
    </reaction>
</comment>
<dbReference type="EMBL" id="VSSQ01009090">
    <property type="protein sequence ID" value="MPM40680.1"/>
    <property type="molecule type" value="Genomic_DNA"/>
</dbReference>
<dbReference type="UniPathway" id="UPA00588">
    <property type="reaction ID" value="UER00646"/>
</dbReference>
<evidence type="ECO:0000256" key="5">
    <source>
        <dbReference type="ARBA" id="ARBA00008391"/>
    </source>
</evidence>
<organism evidence="13">
    <name type="scientific">bioreactor metagenome</name>
    <dbReference type="NCBI Taxonomy" id="1076179"/>
    <lineage>
        <taxon>unclassified sequences</taxon>
        <taxon>metagenomes</taxon>
        <taxon>ecological metagenomes</taxon>
    </lineage>
</organism>
<dbReference type="PANTHER" id="PTHR11776">
    <property type="entry name" value="ADENINE PHOSPHORIBOSYLTRANSFERASE"/>
    <property type="match status" value="1"/>
</dbReference>
<reference evidence="13" key="1">
    <citation type="submission" date="2019-08" db="EMBL/GenBank/DDBJ databases">
        <authorList>
            <person name="Kucharzyk K."/>
            <person name="Murdoch R.W."/>
            <person name="Higgins S."/>
            <person name="Loffler F."/>
        </authorList>
    </citation>
    <scope>NUCLEOTIDE SEQUENCE</scope>
</reference>
<comment type="subunit">
    <text evidence="6">Homodimer.</text>
</comment>
<dbReference type="InterPro" id="IPR029057">
    <property type="entry name" value="PRTase-like"/>
</dbReference>
<keyword evidence="10 13" id="KW-0808">Transferase</keyword>
<dbReference type="SUPFAM" id="SSF53271">
    <property type="entry name" value="PRTase-like"/>
    <property type="match status" value="1"/>
</dbReference>
<keyword evidence="8" id="KW-0963">Cytoplasm</keyword>
<evidence type="ECO:0000256" key="6">
    <source>
        <dbReference type="ARBA" id="ARBA00011738"/>
    </source>
</evidence>
<proteinExistence type="inferred from homology"/>
<dbReference type="GO" id="GO:0005737">
    <property type="term" value="C:cytoplasm"/>
    <property type="evidence" value="ECO:0007669"/>
    <property type="project" value="UniProtKB-SubCell"/>
</dbReference>
<comment type="function">
    <text evidence="2">Catalyzes a salvage reaction resulting in the formation of AMP, that is energically less costly than de novo synthesis.</text>
</comment>
<gene>
    <name evidence="13" type="primary">apt_16</name>
    <name evidence="13" type="ORF">SDC9_87326</name>
</gene>
<keyword evidence="11" id="KW-0660">Purine salvage</keyword>
<evidence type="ECO:0000256" key="11">
    <source>
        <dbReference type="ARBA" id="ARBA00022726"/>
    </source>
</evidence>
<dbReference type="HAMAP" id="MF_00004">
    <property type="entry name" value="Aden_phosphoribosyltr"/>
    <property type="match status" value="1"/>
</dbReference>
<evidence type="ECO:0000259" key="12">
    <source>
        <dbReference type="Pfam" id="PF00156"/>
    </source>
</evidence>
<name>A0A644ZIH2_9ZZZZ</name>
<feature type="domain" description="Phosphoribosyltransferase" evidence="12">
    <location>
        <begin position="34"/>
        <end position="152"/>
    </location>
</feature>
<dbReference type="GO" id="GO:0006166">
    <property type="term" value="P:purine ribonucleoside salvage"/>
    <property type="evidence" value="ECO:0007669"/>
    <property type="project" value="UniProtKB-KW"/>
</dbReference>
<dbReference type="GO" id="GO:0006168">
    <property type="term" value="P:adenine salvage"/>
    <property type="evidence" value="ECO:0007669"/>
    <property type="project" value="InterPro"/>
</dbReference>
<evidence type="ECO:0000256" key="8">
    <source>
        <dbReference type="ARBA" id="ARBA00022490"/>
    </source>
</evidence>
<dbReference type="InterPro" id="IPR000836">
    <property type="entry name" value="PRTase_dom"/>
</dbReference>
<dbReference type="PANTHER" id="PTHR11776:SF7">
    <property type="entry name" value="PHOSPHORIBOSYLTRANSFERASE DOMAIN-CONTAINING PROTEIN"/>
    <property type="match status" value="1"/>
</dbReference>
<comment type="subcellular location">
    <subcellularLocation>
        <location evidence="3">Cytoplasm</location>
    </subcellularLocation>
</comment>
<evidence type="ECO:0000256" key="1">
    <source>
        <dbReference type="ARBA" id="ARBA00000868"/>
    </source>
</evidence>
<dbReference type="InterPro" id="IPR050120">
    <property type="entry name" value="Adenine_PRTase"/>
</dbReference>
<dbReference type="EC" id="2.4.2.7" evidence="7"/>
<dbReference type="CDD" id="cd06223">
    <property type="entry name" value="PRTases_typeI"/>
    <property type="match status" value="1"/>
</dbReference>
<evidence type="ECO:0000313" key="13">
    <source>
        <dbReference type="EMBL" id="MPM40680.1"/>
    </source>
</evidence>
<dbReference type="NCBIfam" id="NF002636">
    <property type="entry name" value="PRK02304.1-5"/>
    <property type="match status" value="1"/>
</dbReference>
<protein>
    <recommendedName>
        <fullName evidence="7">adenine phosphoribosyltransferase</fullName>
        <ecNumber evidence="7">2.4.2.7</ecNumber>
    </recommendedName>
</protein>
<comment type="pathway">
    <text evidence="4">Purine metabolism; AMP biosynthesis via salvage pathway; AMP from adenine: step 1/1.</text>
</comment>
<evidence type="ECO:0000256" key="10">
    <source>
        <dbReference type="ARBA" id="ARBA00022679"/>
    </source>
</evidence>
<dbReference type="GO" id="GO:0003999">
    <property type="term" value="F:adenine phosphoribosyltransferase activity"/>
    <property type="evidence" value="ECO:0007669"/>
    <property type="project" value="UniProtKB-EC"/>
</dbReference>
<comment type="caution">
    <text evidence="13">The sequence shown here is derived from an EMBL/GenBank/DDBJ whole genome shotgun (WGS) entry which is preliminary data.</text>
</comment>
<dbReference type="FunFam" id="3.40.50.2020:FF:000004">
    <property type="entry name" value="Adenine phosphoribosyltransferase"/>
    <property type="match status" value="1"/>
</dbReference>
<dbReference type="InterPro" id="IPR005764">
    <property type="entry name" value="Ade_phspho_trans"/>
</dbReference>